<feature type="region of interest" description="Disordered" evidence="1">
    <location>
        <begin position="100"/>
        <end position="140"/>
    </location>
</feature>
<evidence type="ECO:0000256" key="1">
    <source>
        <dbReference type="SAM" id="MobiDB-lite"/>
    </source>
</evidence>
<reference evidence="2 3" key="1">
    <citation type="journal article" date="2024" name="Commun. Biol.">
        <title>Comparative genomic analysis of thermophilic fungi reveals convergent evolutionary adaptations and gene losses.</title>
        <authorList>
            <person name="Steindorff A.S."/>
            <person name="Aguilar-Pontes M.V."/>
            <person name="Robinson A.J."/>
            <person name="Andreopoulos B."/>
            <person name="LaButti K."/>
            <person name="Kuo A."/>
            <person name="Mondo S."/>
            <person name="Riley R."/>
            <person name="Otillar R."/>
            <person name="Haridas S."/>
            <person name="Lipzen A."/>
            <person name="Grimwood J."/>
            <person name="Schmutz J."/>
            <person name="Clum A."/>
            <person name="Reid I.D."/>
            <person name="Moisan M.C."/>
            <person name="Butler G."/>
            <person name="Nguyen T.T.M."/>
            <person name="Dewar K."/>
            <person name="Conant G."/>
            <person name="Drula E."/>
            <person name="Henrissat B."/>
            <person name="Hansel C."/>
            <person name="Singer S."/>
            <person name="Hutchinson M.I."/>
            <person name="de Vries R.P."/>
            <person name="Natvig D.O."/>
            <person name="Powell A.J."/>
            <person name="Tsang A."/>
            <person name="Grigoriev I.V."/>
        </authorList>
    </citation>
    <scope>NUCLEOTIDE SEQUENCE [LARGE SCALE GENOMIC DNA]</scope>
    <source>
        <strain evidence="2 3">CBS 620.91</strain>
    </source>
</reference>
<evidence type="ECO:0000313" key="2">
    <source>
        <dbReference type="EMBL" id="KAL1835719.1"/>
    </source>
</evidence>
<dbReference type="Proteomes" id="UP001583172">
    <property type="component" value="Unassembled WGS sequence"/>
</dbReference>
<accession>A0ABR3V1Y0</accession>
<protein>
    <submittedName>
        <fullName evidence="2">Uncharacterized protein</fullName>
    </submittedName>
</protein>
<proteinExistence type="predicted"/>
<gene>
    <name evidence="2" type="ORF">VTJ49DRAFT_6165</name>
</gene>
<organism evidence="2 3">
    <name type="scientific">Humicola insolens</name>
    <name type="common">Soft-rot fungus</name>
    <dbReference type="NCBI Taxonomy" id="85995"/>
    <lineage>
        <taxon>Eukaryota</taxon>
        <taxon>Fungi</taxon>
        <taxon>Dikarya</taxon>
        <taxon>Ascomycota</taxon>
        <taxon>Pezizomycotina</taxon>
        <taxon>Sordariomycetes</taxon>
        <taxon>Sordariomycetidae</taxon>
        <taxon>Sordariales</taxon>
        <taxon>Chaetomiaceae</taxon>
        <taxon>Mycothermus</taxon>
    </lineage>
</organism>
<sequence length="154" mass="16521">MFPVSTPLTGWESSVLRRPAGARIGAMQEDARRLRLLATEATRRGPPRQPRGRCHGPVVVVVCSSSCMPNLHYSCTMRPGNGLDGVSDSLIANRPLLSTVLSDSPRKPSRSHHGQIAQESQKNAEAVKGRGNKKGEGGTEGLSIHVLKVIRPGI</sequence>
<dbReference type="EMBL" id="JAZGSY010000555">
    <property type="protein sequence ID" value="KAL1835719.1"/>
    <property type="molecule type" value="Genomic_DNA"/>
</dbReference>
<keyword evidence="3" id="KW-1185">Reference proteome</keyword>
<name>A0ABR3V1Y0_HUMIN</name>
<evidence type="ECO:0000313" key="3">
    <source>
        <dbReference type="Proteomes" id="UP001583172"/>
    </source>
</evidence>
<comment type="caution">
    <text evidence="2">The sequence shown here is derived from an EMBL/GenBank/DDBJ whole genome shotgun (WGS) entry which is preliminary data.</text>
</comment>
<feature type="compositionally biased region" description="Basic and acidic residues" evidence="1">
    <location>
        <begin position="125"/>
        <end position="137"/>
    </location>
</feature>